<keyword evidence="3" id="KW-0963">Cytoplasm</keyword>
<proteinExistence type="inferred from homology"/>
<evidence type="ECO:0000256" key="1">
    <source>
        <dbReference type="ARBA" id="ARBA00004496"/>
    </source>
</evidence>
<dbReference type="InterPro" id="IPR019376">
    <property type="entry name" value="Myeloid_leukemia_factor"/>
</dbReference>
<reference evidence="5" key="1">
    <citation type="journal article" date="2019" name="Sci. Rep.">
        <title>Draft genome of Tanacetum cinerariifolium, the natural source of mosquito coil.</title>
        <authorList>
            <person name="Yamashiro T."/>
            <person name="Shiraishi A."/>
            <person name="Satake H."/>
            <person name="Nakayama K."/>
        </authorList>
    </citation>
    <scope>NUCLEOTIDE SEQUENCE</scope>
</reference>
<evidence type="ECO:0000256" key="2">
    <source>
        <dbReference type="ARBA" id="ARBA00008332"/>
    </source>
</evidence>
<name>A0A699H494_TANCI</name>
<protein>
    <submittedName>
        <fullName evidence="5">Uncharacterized protein</fullName>
    </submittedName>
</protein>
<organism evidence="5">
    <name type="scientific">Tanacetum cinerariifolium</name>
    <name type="common">Dalmatian daisy</name>
    <name type="synonym">Chrysanthemum cinerariifolium</name>
    <dbReference type="NCBI Taxonomy" id="118510"/>
    <lineage>
        <taxon>Eukaryota</taxon>
        <taxon>Viridiplantae</taxon>
        <taxon>Streptophyta</taxon>
        <taxon>Embryophyta</taxon>
        <taxon>Tracheophyta</taxon>
        <taxon>Spermatophyta</taxon>
        <taxon>Magnoliopsida</taxon>
        <taxon>eudicotyledons</taxon>
        <taxon>Gunneridae</taxon>
        <taxon>Pentapetalae</taxon>
        <taxon>asterids</taxon>
        <taxon>campanulids</taxon>
        <taxon>Asterales</taxon>
        <taxon>Asteraceae</taxon>
        <taxon>Asteroideae</taxon>
        <taxon>Anthemideae</taxon>
        <taxon>Anthemidinae</taxon>
        <taxon>Tanacetum</taxon>
    </lineage>
</organism>
<evidence type="ECO:0000256" key="4">
    <source>
        <dbReference type="ARBA" id="ARBA00022553"/>
    </source>
</evidence>
<sequence length="100" mass="11249">MSESTSLSYRRVAYGSVNEVYYSSFVSQRTGGDGVMLLEINEEDKIVGQAETNELDGFEENWKVNAEKHIPGWINGFNSQCLDITGLEAYGHLGWNNHED</sequence>
<dbReference type="GO" id="GO:0005737">
    <property type="term" value="C:cytoplasm"/>
    <property type="evidence" value="ECO:0007669"/>
    <property type="project" value="UniProtKB-SubCell"/>
</dbReference>
<comment type="subcellular location">
    <subcellularLocation>
        <location evidence="1">Cytoplasm</location>
    </subcellularLocation>
</comment>
<evidence type="ECO:0000256" key="3">
    <source>
        <dbReference type="ARBA" id="ARBA00022490"/>
    </source>
</evidence>
<gene>
    <name evidence="5" type="ORF">Tci_317726</name>
</gene>
<comment type="similarity">
    <text evidence="2">Belongs to the MLF family.</text>
</comment>
<dbReference type="EMBL" id="BKCJ010109450">
    <property type="protein sequence ID" value="GEX45751.1"/>
    <property type="molecule type" value="Genomic_DNA"/>
</dbReference>
<dbReference type="AlphaFoldDB" id="A0A699H494"/>
<keyword evidence="4" id="KW-0597">Phosphoprotein</keyword>
<evidence type="ECO:0000313" key="5">
    <source>
        <dbReference type="EMBL" id="GEX45751.1"/>
    </source>
</evidence>
<dbReference type="PANTHER" id="PTHR13105">
    <property type="entry name" value="MYELOID LEUKEMIA FACTOR"/>
    <property type="match status" value="1"/>
</dbReference>
<comment type="caution">
    <text evidence="5">The sequence shown here is derived from an EMBL/GenBank/DDBJ whole genome shotgun (WGS) entry which is preliminary data.</text>
</comment>
<accession>A0A699H494</accession>